<keyword evidence="3" id="KW-1003">Cell membrane</keyword>
<evidence type="ECO:0000256" key="7">
    <source>
        <dbReference type="SAM" id="Phobius"/>
    </source>
</evidence>
<keyword evidence="6 7" id="KW-0472">Membrane</keyword>
<dbReference type="EMBL" id="CABPSI010000002">
    <property type="protein sequence ID" value="VVD95237.1"/>
    <property type="molecule type" value="Genomic_DNA"/>
</dbReference>
<dbReference type="GO" id="GO:0005886">
    <property type="term" value="C:plasma membrane"/>
    <property type="evidence" value="ECO:0007669"/>
    <property type="project" value="UniProtKB-SubCell"/>
</dbReference>
<evidence type="ECO:0000256" key="5">
    <source>
        <dbReference type="ARBA" id="ARBA00022989"/>
    </source>
</evidence>
<keyword evidence="5 7" id="KW-1133">Transmembrane helix</keyword>
<evidence type="ECO:0000313" key="9">
    <source>
        <dbReference type="Proteomes" id="UP000333828"/>
    </source>
</evidence>
<gene>
    <name evidence="8" type="ORF">PIN31115_01812</name>
</gene>
<dbReference type="AlphaFoldDB" id="A0A5E4U523"/>
<dbReference type="InterPro" id="IPR032808">
    <property type="entry name" value="DoxX"/>
</dbReference>
<name>A0A5E4U523_9BURK</name>
<sequence>MNNYKFLPLLGRVLLGAPFLMSGLGKLGAHAATVGYIGAVGLPAPSLAYLVAVLVEAGGGLLLITGFRARPVSLVLALFSIATAVFFHHNFADQNQMIHFLKNVMMAGGLLQITYFGAGAYSLDARAKAAALRGSVPSAS</sequence>
<reference evidence="8 9" key="1">
    <citation type="submission" date="2019-08" db="EMBL/GenBank/DDBJ databases">
        <authorList>
            <person name="Peeters C."/>
        </authorList>
    </citation>
    <scope>NUCLEOTIDE SEQUENCE [LARGE SCALE GENOMIC DNA]</scope>
    <source>
        <strain evidence="8 9">LMG 31115</strain>
    </source>
</reference>
<dbReference type="Proteomes" id="UP000333828">
    <property type="component" value="Unassembled WGS sequence"/>
</dbReference>
<dbReference type="RefSeq" id="WP_150683770.1">
    <property type="nucleotide sequence ID" value="NZ_CABPSI010000002.1"/>
</dbReference>
<organism evidence="8 9">
    <name type="scientific">Pandoraea iniqua</name>
    <dbReference type="NCBI Taxonomy" id="2508288"/>
    <lineage>
        <taxon>Bacteria</taxon>
        <taxon>Pseudomonadati</taxon>
        <taxon>Pseudomonadota</taxon>
        <taxon>Betaproteobacteria</taxon>
        <taxon>Burkholderiales</taxon>
        <taxon>Burkholderiaceae</taxon>
        <taxon>Pandoraea</taxon>
    </lineage>
</organism>
<dbReference type="InterPro" id="IPR051907">
    <property type="entry name" value="DoxX-like_oxidoreductase"/>
</dbReference>
<evidence type="ECO:0000256" key="4">
    <source>
        <dbReference type="ARBA" id="ARBA00022692"/>
    </source>
</evidence>
<feature type="transmembrane region" description="Helical" evidence="7">
    <location>
        <begin position="47"/>
        <end position="67"/>
    </location>
</feature>
<feature type="transmembrane region" description="Helical" evidence="7">
    <location>
        <begin position="104"/>
        <end position="123"/>
    </location>
</feature>
<dbReference type="PANTHER" id="PTHR33452">
    <property type="entry name" value="OXIDOREDUCTASE CATD-RELATED"/>
    <property type="match status" value="1"/>
</dbReference>
<feature type="transmembrane region" description="Helical" evidence="7">
    <location>
        <begin position="74"/>
        <end position="92"/>
    </location>
</feature>
<evidence type="ECO:0000256" key="2">
    <source>
        <dbReference type="ARBA" id="ARBA00006679"/>
    </source>
</evidence>
<accession>A0A5E4U523</accession>
<dbReference type="PANTHER" id="PTHR33452:SF1">
    <property type="entry name" value="INNER MEMBRANE PROTEIN YPHA-RELATED"/>
    <property type="match status" value="1"/>
</dbReference>
<keyword evidence="9" id="KW-1185">Reference proteome</keyword>
<evidence type="ECO:0000256" key="1">
    <source>
        <dbReference type="ARBA" id="ARBA00004651"/>
    </source>
</evidence>
<evidence type="ECO:0000256" key="3">
    <source>
        <dbReference type="ARBA" id="ARBA00022475"/>
    </source>
</evidence>
<comment type="similarity">
    <text evidence="2">Belongs to the DoxX family.</text>
</comment>
<dbReference type="Pfam" id="PF07681">
    <property type="entry name" value="DoxX"/>
    <property type="match status" value="1"/>
</dbReference>
<keyword evidence="4 7" id="KW-0812">Transmembrane</keyword>
<evidence type="ECO:0000256" key="6">
    <source>
        <dbReference type="ARBA" id="ARBA00023136"/>
    </source>
</evidence>
<evidence type="ECO:0000313" key="8">
    <source>
        <dbReference type="EMBL" id="VVD95237.1"/>
    </source>
</evidence>
<comment type="subcellular location">
    <subcellularLocation>
        <location evidence="1">Cell membrane</location>
        <topology evidence="1">Multi-pass membrane protein</topology>
    </subcellularLocation>
</comment>
<proteinExistence type="inferred from homology"/>
<protein>
    <submittedName>
        <fullName evidence="8">LysR family transcriptional regulator</fullName>
    </submittedName>
</protein>